<evidence type="ECO:0000313" key="1">
    <source>
        <dbReference type="EMBL" id="AMO35631.1"/>
    </source>
</evidence>
<evidence type="ECO:0008006" key="3">
    <source>
        <dbReference type="Google" id="ProtNLM"/>
    </source>
</evidence>
<reference evidence="2" key="1">
    <citation type="submission" date="2016-03" db="EMBL/GenBank/DDBJ databases">
        <authorList>
            <person name="Ma C."/>
            <person name="Zhou S."/>
            <person name="Yang G."/>
        </authorList>
    </citation>
    <scope>NUCLEOTIDE SEQUENCE [LARGE SCALE GENOMIC DNA]</scope>
    <source>
        <strain evidence="2">SgZ-1</strain>
    </source>
</reference>
<evidence type="ECO:0000313" key="2">
    <source>
        <dbReference type="Proteomes" id="UP000036902"/>
    </source>
</evidence>
<dbReference type="AlphaFoldDB" id="A0A140ID06"/>
<gene>
    <name evidence="1" type="ORF">AC731_000885</name>
</gene>
<dbReference type="Proteomes" id="UP000036902">
    <property type="component" value="Chromosome"/>
</dbReference>
<dbReference type="EMBL" id="CP014646">
    <property type="protein sequence ID" value="AMO35631.1"/>
    <property type="molecule type" value="Genomic_DNA"/>
</dbReference>
<proteinExistence type="predicted"/>
<sequence length="692" mass="73276">MCSRPEASRGQAGPGRCLVLVLLGLALLLGCARSARAIDRLQLSVGALAHPAFELHDVELGFAAGGSPPTLRIGRLRVGSTQWQGIQLVCPQSSLARDGVACLAGALHAGTRRMPLQVDFKFDPVQRNLRVDLRWPSGAKLSLIHDGERRFEVRLSQVAIDELAMLAAVFDDGAAEVRRRYAASGRLDARLVWTPSPQGGRDIVRVDGRLSEAGFGSEDGLHAAEQLALSFDGAATATASGWDWQLQAAWEQGEAYLHPLYLQAGPVLHARGQVGAEQIHVETASLAMEGVQQLALSASASRNGFTLDTLAVSLAGGDLAVLGPRWFAPLLAPALVERLRFAGSMSAGLTMKAGVLTGVDVVFDQAGVSLAGAVGDRGLAFGPVSGHVPWQANAPTQADLRIEGGHWEALSLGAFDVSAHLEGERARFSPMRVPVLDGVLAFEGLELRRLAEGWQGHAGVVLEPVSMLALTEALGLPPMAGVVSAALPGVRFGSGELTLDGALVVSVFDGYLHVTGLRVSEPFGLASHLQADVEARHIDLGQLTDAFSFGSITGFADLDLKGLELVRWRPTRFEARLASSPGDYRRRISQRAVQNISALGGAGAVAALQRGLLGMFETFGYRELGLRCVLANGVCDMAGIPGGDRADGGFRIVRGGGIPALDVIGYNRRVDWPELVGRIQRVIEDNVTPELR</sequence>
<accession>A0A140ID06</accession>
<organism evidence="1 2">
    <name type="scientific">Thauera humireducens</name>
    <dbReference type="NCBI Taxonomy" id="1134435"/>
    <lineage>
        <taxon>Bacteria</taxon>
        <taxon>Pseudomonadati</taxon>
        <taxon>Pseudomonadota</taxon>
        <taxon>Betaproteobacteria</taxon>
        <taxon>Rhodocyclales</taxon>
        <taxon>Zoogloeaceae</taxon>
        <taxon>Thauera</taxon>
    </lineage>
</organism>
<name>A0A140ID06_9RHOO</name>
<dbReference type="PROSITE" id="PS51257">
    <property type="entry name" value="PROKAR_LIPOPROTEIN"/>
    <property type="match status" value="1"/>
</dbReference>
<dbReference type="KEGG" id="thu:AC731_000885"/>
<dbReference type="STRING" id="1134435.AC731_000885"/>
<keyword evidence="2" id="KW-1185">Reference proteome</keyword>
<protein>
    <recommendedName>
        <fullName evidence="3">Dicarboxylate transport domain-containing protein</fullName>
    </recommendedName>
</protein>